<evidence type="ECO:0000259" key="5">
    <source>
        <dbReference type="SMART" id="SM00903"/>
    </source>
</evidence>
<dbReference type="SMART" id="SM00903">
    <property type="entry name" value="Flavin_Reduct"/>
    <property type="match status" value="1"/>
</dbReference>
<sequence>MKKQISPGALLSPVPAVLVSCGTVEKPNLLTIAWVGTVCTHPAMVSISVRPERFSYPLIKESGEFVINLPGESMVKTLDFCGVKSGRNTDKFAVCGLTAVPAAGVSAPAVAECPVSFSCKVKEVIPLGSHDMFLAEIVAIEAEEWLFEESGRLALEKMGMVAYAHGEYFSLGEKLGSFGYSVRKKKPAVKSAPAKPPKKSAEIPSGAQRRKNTERSYSAKKKKSAPPKSGHKKTGIHHPVKGGSR</sequence>
<protein>
    <submittedName>
        <fullName evidence="6">Flavin reductase family protein</fullName>
    </submittedName>
</protein>
<dbReference type="GO" id="GO:0010181">
    <property type="term" value="F:FMN binding"/>
    <property type="evidence" value="ECO:0007669"/>
    <property type="project" value="InterPro"/>
</dbReference>
<dbReference type="GO" id="GO:0016646">
    <property type="term" value="F:oxidoreductase activity, acting on the CH-NH group of donors, NAD or NADP as acceptor"/>
    <property type="evidence" value="ECO:0007669"/>
    <property type="project" value="UniProtKB-ARBA"/>
</dbReference>
<evidence type="ECO:0000256" key="3">
    <source>
        <dbReference type="ARBA" id="ARBA00038054"/>
    </source>
</evidence>
<name>A0A9D1KQR2_9FIRM</name>
<comment type="similarity">
    <text evidence="3">Belongs to the flavoredoxin family.</text>
</comment>
<comment type="cofactor">
    <cofactor evidence="1">
        <name>FMN</name>
        <dbReference type="ChEBI" id="CHEBI:58210"/>
    </cofactor>
</comment>
<keyword evidence="2" id="KW-0285">Flavoprotein</keyword>
<dbReference type="EMBL" id="DVLW01000105">
    <property type="protein sequence ID" value="HIT94288.1"/>
    <property type="molecule type" value="Genomic_DNA"/>
</dbReference>
<comment type="caution">
    <text evidence="6">The sequence shown here is derived from an EMBL/GenBank/DDBJ whole genome shotgun (WGS) entry which is preliminary data.</text>
</comment>
<dbReference type="InterPro" id="IPR052174">
    <property type="entry name" value="Flavoredoxin"/>
</dbReference>
<dbReference type="Gene3D" id="2.30.110.10">
    <property type="entry name" value="Electron Transport, Fmn-binding Protein, Chain A"/>
    <property type="match status" value="1"/>
</dbReference>
<feature type="compositionally biased region" description="Basic residues" evidence="4">
    <location>
        <begin position="208"/>
        <end position="245"/>
    </location>
</feature>
<dbReference type="SUPFAM" id="SSF50475">
    <property type="entry name" value="FMN-binding split barrel"/>
    <property type="match status" value="1"/>
</dbReference>
<feature type="region of interest" description="Disordered" evidence="4">
    <location>
        <begin position="186"/>
        <end position="245"/>
    </location>
</feature>
<reference evidence="6" key="2">
    <citation type="journal article" date="2021" name="PeerJ">
        <title>Extensive microbial diversity within the chicken gut microbiome revealed by metagenomics and culture.</title>
        <authorList>
            <person name="Gilroy R."/>
            <person name="Ravi A."/>
            <person name="Getino M."/>
            <person name="Pursley I."/>
            <person name="Horton D.L."/>
            <person name="Alikhan N.F."/>
            <person name="Baker D."/>
            <person name="Gharbi K."/>
            <person name="Hall N."/>
            <person name="Watson M."/>
            <person name="Adriaenssens E.M."/>
            <person name="Foster-Nyarko E."/>
            <person name="Jarju S."/>
            <person name="Secka A."/>
            <person name="Antonio M."/>
            <person name="Oren A."/>
            <person name="Chaudhuri R.R."/>
            <person name="La Ragione R."/>
            <person name="Hildebrand F."/>
            <person name="Pallen M.J."/>
        </authorList>
    </citation>
    <scope>NUCLEOTIDE SEQUENCE</scope>
    <source>
        <strain evidence="6">ChiBcec7-5410</strain>
    </source>
</reference>
<dbReference type="InterPro" id="IPR002563">
    <property type="entry name" value="Flavin_Rdtase-like_dom"/>
</dbReference>
<evidence type="ECO:0000256" key="4">
    <source>
        <dbReference type="SAM" id="MobiDB-lite"/>
    </source>
</evidence>
<dbReference type="AlphaFoldDB" id="A0A9D1KQR2"/>
<proteinExistence type="inferred from homology"/>
<gene>
    <name evidence="6" type="ORF">IAC43_03815</name>
</gene>
<dbReference type="PANTHER" id="PTHR43567">
    <property type="entry name" value="FLAVOREDOXIN-RELATED-RELATED"/>
    <property type="match status" value="1"/>
</dbReference>
<evidence type="ECO:0000313" key="6">
    <source>
        <dbReference type="EMBL" id="HIT94288.1"/>
    </source>
</evidence>
<dbReference type="Pfam" id="PF01613">
    <property type="entry name" value="Flavin_Reduct"/>
    <property type="match status" value="1"/>
</dbReference>
<dbReference type="InterPro" id="IPR012349">
    <property type="entry name" value="Split_barrel_FMN-bd"/>
</dbReference>
<evidence type="ECO:0000256" key="2">
    <source>
        <dbReference type="ARBA" id="ARBA00022630"/>
    </source>
</evidence>
<feature type="domain" description="Flavin reductase like" evidence="5">
    <location>
        <begin position="11"/>
        <end position="163"/>
    </location>
</feature>
<dbReference type="Proteomes" id="UP000824160">
    <property type="component" value="Unassembled WGS sequence"/>
</dbReference>
<accession>A0A9D1KQR2</accession>
<evidence type="ECO:0000313" key="7">
    <source>
        <dbReference type="Proteomes" id="UP000824160"/>
    </source>
</evidence>
<dbReference type="PROSITE" id="PS51257">
    <property type="entry name" value="PROKAR_LIPOPROTEIN"/>
    <property type="match status" value="1"/>
</dbReference>
<dbReference type="PANTHER" id="PTHR43567:SF1">
    <property type="entry name" value="FLAVOREDOXIN"/>
    <property type="match status" value="1"/>
</dbReference>
<evidence type="ECO:0000256" key="1">
    <source>
        <dbReference type="ARBA" id="ARBA00001917"/>
    </source>
</evidence>
<organism evidence="6 7">
    <name type="scientific">Candidatus Faecivivens stercoripullorum</name>
    <dbReference type="NCBI Taxonomy" id="2840805"/>
    <lineage>
        <taxon>Bacteria</taxon>
        <taxon>Bacillati</taxon>
        <taxon>Bacillota</taxon>
        <taxon>Clostridia</taxon>
        <taxon>Eubacteriales</taxon>
        <taxon>Oscillospiraceae</taxon>
        <taxon>Oscillospiraceae incertae sedis</taxon>
        <taxon>Candidatus Faecivivens</taxon>
    </lineage>
</organism>
<reference evidence="6" key="1">
    <citation type="submission" date="2020-10" db="EMBL/GenBank/DDBJ databases">
        <authorList>
            <person name="Gilroy R."/>
        </authorList>
    </citation>
    <scope>NUCLEOTIDE SEQUENCE</scope>
    <source>
        <strain evidence="6">ChiBcec7-5410</strain>
    </source>
</reference>